<dbReference type="AlphaFoldDB" id="A0A1Y2F511"/>
<name>A0A1Y2F511_9BASI</name>
<dbReference type="InterPro" id="IPR035979">
    <property type="entry name" value="RBD_domain_sf"/>
</dbReference>
<sequence>MDNEKGPEVAAPLQEQIDGLVEAVNDDDLLEVLSGLRSLEGEQLNLAHSSTGFSPLQSAVFEQHHLRKLIVHLLLAKGASYKDGEQNAIELARQCGNEEIFELLREWDRGKREGELAELARYLITLTDEQAIAWRQQTIAEEQAHENQLEQEELTAIFNEEQSRLNPAFTNRTHRIAYNPDLPPIRWFAPPDGPHIASVIRLDNIEGLKDDEHFRSFVHTLIEPAMISDITITRLTKAPYAHIYLTSRVDVSSLLRSISYAFFRTKRPHACVGSRLIHINGIPPGVKRKALFHYLKAAGLYGGNLLFRDDRTEARSMYESVQQADAVLQRFDQGFRLGGTRLVASWAIEESEIQRPNTERISLDPHVVDRADAATFAFRVSKLGWRTAVQEYTTGDHTPLPAPLSASPTHRLLPSNPGLSLPTSAPPSAFECYFGDLPYDGIELADVMELCNSILGHLPVDERRALMGEAKKRWFRGSRVTVGLKLEHVKGEGPSQASRNEWKTAWPSYPTPNPSRASSLSSTASAPSPPPLASAPLPAATQDPRPFAKLRRVVGATVPDERPV</sequence>
<dbReference type="GO" id="GO:0003676">
    <property type="term" value="F:nucleic acid binding"/>
    <property type="evidence" value="ECO:0007669"/>
    <property type="project" value="InterPro"/>
</dbReference>
<keyword evidence="3" id="KW-1185">Reference proteome</keyword>
<proteinExistence type="predicted"/>
<gene>
    <name evidence="2" type="ORF">BCR35DRAFT_332406</name>
</gene>
<evidence type="ECO:0000313" key="3">
    <source>
        <dbReference type="Proteomes" id="UP000193467"/>
    </source>
</evidence>
<evidence type="ECO:0000256" key="1">
    <source>
        <dbReference type="SAM" id="MobiDB-lite"/>
    </source>
</evidence>
<feature type="compositionally biased region" description="Low complexity" evidence="1">
    <location>
        <begin position="514"/>
        <end position="526"/>
    </location>
</feature>
<dbReference type="SUPFAM" id="SSF54928">
    <property type="entry name" value="RNA-binding domain, RBD"/>
    <property type="match status" value="1"/>
</dbReference>
<dbReference type="InterPro" id="IPR036770">
    <property type="entry name" value="Ankyrin_rpt-contain_sf"/>
</dbReference>
<dbReference type="EMBL" id="MCGR01000030">
    <property type="protein sequence ID" value="ORY78025.1"/>
    <property type="molecule type" value="Genomic_DNA"/>
</dbReference>
<dbReference type="InParanoid" id="A0A1Y2F511"/>
<accession>A0A1Y2F511</accession>
<dbReference type="Gene3D" id="1.25.40.20">
    <property type="entry name" value="Ankyrin repeat-containing domain"/>
    <property type="match status" value="1"/>
</dbReference>
<organism evidence="2 3">
    <name type="scientific">Leucosporidium creatinivorum</name>
    <dbReference type="NCBI Taxonomy" id="106004"/>
    <lineage>
        <taxon>Eukaryota</taxon>
        <taxon>Fungi</taxon>
        <taxon>Dikarya</taxon>
        <taxon>Basidiomycota</taxon>
        <taxon>Pucciniomycotina</taxon>
        <taxon>Microbotryomycetes</taxon>
        <taxon>Leucosporidiales</taxon>
        <taxon>Leucosporidium</taxon>
    </lineage>
</organism>
<protein>
    <submittedName>
        <fullName evidence="2">Uncharacterized protein</fullName>
    </submittedName>
</protein>
<evidence type="ECO:0000313" key="2">
    <source>
        <dbReference type="EMBL" id="ORY78025.1"/>
    </source>
</evidence>
<feature type="region of interest" description="Disordered" evidence="1">
    <location>
        <begin position="490"/>
        <end position="548"/>
    </location>
</feature>
<reference evidence="2 3" key="1">
    <citation type="submission" date="2016-07" db="EMBL/GenBank/DDBJ databases">
        <title>Pervasive Adenine N6-methylation of Active Genes in Fungi.</title>
        <authorList>
            <consortium name="DOE Joint Genome Institute"/>
            <person name="Mondo S.J."/>
            <person name="Dannebaum R.O."/>
            <person name="Kuo R.C."/>
            <person name="Labutti K."/>
            <person name="Haridas S."/>
            <person name="Kuo A."/>
            <person name="Salamov A."/>
            <person name="Ahrendt S.R."/>
            <person name="Lipzen A."/>
            <person name="Sullivan W."/>
            <person name="Andreopoulos W.B."/>
            <person name="Clum A."/>
            <person name="Lindquist E."/>
            <person name="Daum C."/>
            <person name="Ramamoorthy G.K."/>
            <person name="Gryganskyi A."/>
            <person name="Culley D."/>
            <person name="Magnuson J.K."/>
            <person name="James T.Y."/>
            <person name="O'Malley M.A."/>
            <person name="Stajich J.E."/>
            <person name="Spatafora J.W."/>
            <person name="Visel A."/>
            <person name="Grigoriev I.V."/>
        </authorList>
    </citation>
    <scope>NUCLEOTIDE SEQUENCE [LARGE SCALE GENOMIC DNA]</scope>
    <source>
        <strain evidence="2 3">62-1032</strain>
    </source>
</reference>
<dbReference type="Proteomes" id="UP000193467">
    <property type="component" value="Unassembled WGS sequence"/>
</dbReference>
<comment type="caution">
    <text evidence="2">The sequence shown here is derived from an EMBL/GenBank/DDBJ whole genome shotgun (WGS) entry which is preliminary data.</text>
</comment>